<dbReference type="SMART" id="SM00448">
    <property type="entry name" value="REC"/>
    <property type="match status" value="1"/>
</dbReference>
<evidence type="ECO:0000256" key="5">
    <source>
        <dbReference type="ARBA" id="ARBA00023125"/>
    </source>
</evidence>
<dbReference type="Gene3D" id="1.10.10.60">
    <property type="entry name" value="Homeodomain-like"/>
    <property type="match status" value="1"/>
</dbReference>
<dbReference type="STRING" id="269796.Rru_A1170"/>
<dbReference type="PROSITE" id="PS00676">
    <property type="entry name" value="SIGMA54_INTERACT_2"/>
    <property type="match status" value="1"/>
</dbReference>
<proteinExistence type="predicted"/>
<dbReference type="Gene3D" id="1.10.8.60">
    <property type="match status" value="1"/>
</dbReference>
<dbReference type="Pfam" id="PF02954">
    <property type="entry name" value="HTH_8"/>
    <property type="match status" value="1"/>
</dbReference>
<feature type="modified residue" description="4-aspartylphosphate" evidence="8">
    <location>
        <position position="54"/>
    </location>
</feature>
<gene>
    <name evidence="11" type="ordered locus">Rru_A1170</name>
</gene>
<keyword evidence="2" id="KW-0067">ATP-binding</keyword>
<reference evidence="11 12" key="1">
    <citation type="journal article" date="2011" name="Stand. Genomic Sci.">
        <title>Complete genome sequence of Rhodospirillum rubrum type strain (S1).</title>
        <authorList>
            <person name="Munk A.C."/>
            <person name="Copeland A."/>
            <person name="Lucas S."/>
            <person name="Lapidus A."/>
            <person name="Del Rio T.G."/>
            <person name="Barry K."/>
            <person name="Detter J.C."/>
            <person name="Hammon N."/>
            <person name="Israni S."/>
            <person name="Pitluck S."/>
            <person name="Brettin T."/>
            <person name="Bruce D."/>
            <person name="Han C."/>
            <person name="Tapia R."/>
            <person name="Gilna P."/>
            <person name="Schmutz J."/>
            <person name="Larimer F."/>
            <person name="Land M."/>
            <person name="Kyrpides N.C."/>
            <person name="Mavromatis K."/>
            <person name="Richardson P."/>
            <person name="Rohde M."/>
            <person name="Goker M."/>
            <person name="Klenk H.P."/>
            <person name="Zhang Y."/>
            <person name="Roberts G.P."/>
            <person name="Reslewic S."/>
            <person name="Schwartz D.C."/>
        </authorList>
    </citation>
    <scope>NUCLEOTIDE SEQUENCE [LARGE SCALE GENOMIC DNA]</scope>
    <source>
        <strain evidence="12">ATCC 11170 / ATH 1.1.1 / DSM 467 / LMG 4362 / NCIMB 8255 / S1</strain>
    </source>
</reference>
<dbReference type="PROSITE" id="PS50045">
    <property type="entry name" value="SIGMA54_INTERACT_4"/>
    <property type="match status" value="1"/>
</dbReference>
<feature type="domain" description="Sigma-54 factor interaction" evidence="9">
    <location>
        <begin position="163"/>
        <end position="392"/>
    </location>
</feature>
<evidence type="ECO:0000259" key="10">
    <source>
        <dbReference type="PROSITE" id="PS50110"/>
    </source>
</evidence>
<dbReference type="PROSITE" id="PS50110">
    <property type="entry name" value="RESPONSE_REGULATORY"/>
    <property type="match status" value="1"/>
</dbReference>
<dbReference type="SUPFAM" id="SSF46689">
    <property type="entry name" value="Homeodomain-like"/>
    <property type="match status" value="1"/>
</dbReference>
<dbReference type="PANTHER" id="PTHR32071:SF117">
    <property type="entry name" value="PTS-DEPENDENT DIHYDROXYACETONE KINASE OPERON REGULATORY PROTEIN-RELATED"/>
    <property type="match status" value="1"/>
</dbReference>
<dbReference type="HOGENOM" id="CLU_000445_0_6_5"/>
<dbReference type="SUPFAM" id="SSF52540">
    <property type="entry name" value="P-loop containing nucleoside triphosphate hydrolases"/>
    <property type="match status" value="1"/>
</dbReference>
<dbReference type="PATRIC" id="fig|269796.9.peg.1232"/>
<dbReference type="PROSITE" id="PS00688">
    <property type="entry name" value="SIGMA54_INTERACT_3"/>
    <property type="match status" value="1"/>
</dbReference>
<dbReference type="InterPro" id="IPR003593">
    <property type="entry name" value="AAA+_ATPase"/>
</dbReference>
<keyword evidence="3" id="KW-0902">Two-component regulatory system</keyword>
<evidence type="ECO:0000256" key="4">
    <source>
        <dbReference type="ARBA" id="ARBA00023015"/>
    </source>
</evidence>
<dbReference type="GO" id="GO:0043565">
    <property type="term" value="F:sequence-specific DNA binding"/>
    <property type="evidence" value="ECO:0007669"/>
    <property type="project" value="InterPro"/>
</dbReference>
<dbReference type="PhylomeDB" id="Q2RV74"/>
<evidence type="ECO:0000313" key="11">
    <source>
        <dbReference type="EMBL" id="ABC21971.1"/>
    </source>
</evidence>
<dbReference type="RefSeq" id="WP_011388925.1">
    <property type="nucleotide sequence ID" value="NC_007643.1"/>
</dbReference>
<dbReference type="Gene3D" id="3.40.50.2300">
    <property type="match status" value="1"/>
</dbReference>
<feature type="domain" description="Response regulatory" evidence="10">
    <location>
        <begin position="6"/>
        <end position="119"/>
    </location>
</feature>
<dbReference type="FunFam" id="3.40.50.300:FF:000006">
    <property type="entry name" value="DNA-binding transcriptional regulator NtrC"/>
    <property type="match status" value="1"/>
</dbReference>
<evidence type="ECO:0000256" key="1">
    <source>
        <dbReference type="ARBA" id="ARBA00022741"/>
    </source>
</evidence>
<dbReference type="InterPro" id="IPR002078">
    <property type="entry name" value="Sigma_54_int"/>
</dbReference>
<dbReference type="InterPro" id="IPR001789">
    <property type="entry name" value="Sig_transdc_resp-reg_receiver"/>
</dbReference>
<dbReference type="GO" id="GO:0000160">
    <property type="term" value="P:phosphorelay signal transduction system"/>
    <property type="evidence" value="ECO:0007669"/>
    <property type="project" value="UniProtKB-KW"/>
</dbReference>
<dbReference type="EnsemblBacteria" id="ABC21971">
    <property type="protein sequence ID" value="ABC21971"/>
    <property type="gene ID" value="Rru_A1170"/>
</dbReference>
<dbReference type="PANTHER" id="PTHR32071">
    <property type="entry name" value="TRANSCRIPTIONAL REGULATORY PROTEIN"/>
    <property type="match status" value="1"/>
</dbReference>
<sequence>MTERPLILVVEGESRTRGALIGALGERFRVLAAEDPPQAERLLAEKDVQAILCDQTLAGGGVAFLRGVRARWPEPVRLILAEAAAAREMALAVDEAWIHQSIVKPWTAETLAQTLGNAVRLYRLRRDNKAVSLRMRDAPGLHDRAGERRHRAAGRDQGFDSLLHAAGSPLAVAIALARKVARFDISVLLTGESGTGKELLARAIHRGSPRAARRFVVENCGALPDQLLESELFGCKKGAYTGAHEDRVGLFELADGGTIFLDEIGETSPAFQVKLLRVLQEGEIRPLGSSLTRKVDVRVIAATNRDLESEVAKGRFRRDLFYRLAGFPLHLPALRERPMDVPLLAEAFMGESMRFLGKPVEGLSDGALTRLRRHDWPGNVRELQNEIQRMIALADGPLLTEDLASPKVGAARAEALGGGVAASGPLKERVEALEAAVIAEGLARPGCTLSRLAADLGLSRVGLRAKMRRYGLDQAVPDGES</sequence>
<dbReference type="CDD" id="cd00009">
    <property type="entry name" value="AAA"/>
    <property type="match status" value="1"/>
</dbReference>
<dbReference type="KEGG" id="rru:Rru_A1170"/>
<dbReference type="InterPro" id="IPR025944">
    <property type="entry name" value="Sigma_54_int_dom_CS"/>
</dbReference>
<dbReference type="InterPro" id="IPR058031">
    <property type="entry name" value="AAA_lid_NorR"/>
</dbReference>
<keyword evidence="4" id="KW-0805">Transcription regulation</keyword>
<accession>Q2RV74</accession>
<dbReference type="InterPro" id="IPR009057">
    <property type="entry name" value="Homeodomain-like_sf"/>
</dbReference>
<keyword evidence="12" id="KW-1185">Reference proteome</keyword>
<dbReference type="InterPro" id="IPR027417">
    <property type="entry name" value="P-loop_NTPase"/>
</dbReference>
<dbReference type="GO" id="GO:0006355">
    <property type="term" value="P:regulation of DNA-templated transcription"/>
    <property type="evidence" value="ECO:0007669"/>
    <property type="project" value="InterPro"/>
</dbReference>
<keyword evidence="6" id="KW-0010">Activator</keyword>
<dbReference type="EMBL" id="CP000230">
    <property type="protein sequence ID" value="ABC21971.1"/>
    <property type="molecule type" value="Genomic_DNA"/>
</dbReference>
<dbReference type="InterPro" id="IPR025662">
    <property type="entry name" value="Sigma_54_int_dom_ATP-bd_1"/>
</dbReference>
<evidence type="ECO:0000256" key="2">
    <source>
        <dbReference type="ARBA" id="ARBA00022840"/>
    </source>
</evidence>
<dbReference type="eggNOG" id="COG2204">
    <property type="taxonomic scope" value="Bacteria"/>
</dbReference>
<dbReference type="Proteomes" id="UP000001929">
    <property type="component" value="Chromosome"/>
</dbReference>
<name>Q2RV74_RHORT</name>
<dbReference type="AlphaFoldDB" id="Q2RV74"/>
<evidence type="ECO:0000256" key="6">
    <source>
        <dbReference type="ARBA" id="ARBA00023159"/>
    </source>
</evidence>
<organism evidence="11 12">
    <name type="scientific">Rhodospirillum rubrum (strain ATCC 11170 / ATH 1.1.1 / DSM 467 / LMG 4362 / NCIMB 8255 / S1)</name>
    <dbReference type="NCBI Taxonomy" id="269796"/>
    <lineage>
        <taxon>Bacteria</taxon>
        <taxon>Pseudomonadati</taxon>
        <taxon>Pseudomonadota</taxon>
        <taxon>Alphaproteobacteria</taxon>
        <taxon>Rhodospirillales</taxon>
        <taxon>Rhodospirillaceae</taxon>
        <taxon>Rhodospirillum</taxon>
    </lineage>
</organism>
<dbReference type="InterPro" id="IPR025943">
    <property type="entry name" value="Sigma_54_int_dom_ATP-bd_2"/>
</dbReference>
<keyword evidence="7" id="KW-0804">Transcription</keyword>
<dbReference type="SUPFAM" id="SSF52172">
    <property type="entry name" value="CheY-like"/>
    <property type="match status" value="1"/>
</dbReference>
<keyword evidence="8" id="KW-0597">Phosphoprotein</keyword>
<evidence type="ECO:0000256" key="3">
    <source>
        <dbReference type="ARBA" id="ARBA00023012"/>
    </source>
</evidence>
<protein>
    <submittedName>
        <fullName evidence="11">Two component, sigma54 specific, transcriptional regulator, Fis family</fullName>
    </submittedName>
</protein>
<keyword evidence="1" id="KW-0547">Nucleotide-binding</keyword>
<dbReference type="SMART" id="SM00382">
    <property type="entry name" value="AAA"/>
    <property type="match status" value="1"/>
</dbReference>
<evidence type="ECO:0000256" key="8">
    <source>
        <dbReference type="PROSITE-ProRule" id="PRU00169"/>
    </source>
</evidence>
<evidence type="ECO:0000259" key="9">
    <source>
        <dbReference type="PROSITE" id="PS50045"/>
    </source>
</evidence>
<dbReference type="InterPro" id="IPR011006">
    <property type="entry name" value="CheY-like_superfamily"/>
</dbReference>
<dbReference type="InterPro" id="IPR002197">
    <property type="entry name" value="HTH_Fis"/>
</dbReference>
<evidence type="ECO:0000313" key="12">
    <source>
        <dbReference type="Proteomes" id="UP000001929"/>
    </source>
</evidence>
<keyword evidence="5" id="KW-0238">DNA-binding</keyword>
<evidence type="ECO:0000256" key="7">
    <source>
        <dbReference type="ARBA" id="ARBA00023163"/>
    </source>
</evidence>
<dbReference type="Gene3D" id="3.40.50.300">
    <property type="entry name" value="P-loop containing nucleotide triphosphate hydrolases"/>
    <property type="match status" value="1"/>
</dbReference>
<dbReference type="PROSITE" id="PS00675">
    <property type="entry name" value="SIGMA54_INTERACT_1"/>
    <property type="match status" value="1"/>
</dbReference>
<dbReference type="Pfam" id="PF00158">
    <property type="entry name" value="Sigma54_activat"/>
    <property type="match status" value="1"/>
</dbReference>
<dbReference type="GO" id="GO:0005524">
    <property type="term" value="F:ATP binding"/>
    <property type="evidence" value="ECO:0007669"/>
    <property type="project" value="UniProtKB-KW"/>
</dbReference>
<dbReference type="Pfam" id="PF25601">
    <property type="entry name" value="AAA_lid_14"/>
    <property type="match status" value="1"/>
</dbReference>